<evidence type="ECO:0000313" key="4">
    <source>
        <dbReference type="Proteomes" id="UP001620408"/>
    </source>
</evidence>
<sequence>MKATKLGLAALSLTLVIGTAQARDENDTAARLASLQSQAGDPVASLQVNDRDASWEALGNRDLLIHSQNDNQTWLLHTSLCPGLTSVKRIWVTYAHDARVYVGTDYVRRLDEAGGRCQILEARPVANVQVQGVRGSLVTGPRGRNESDLPSSKAP</sequence>
<reference evidence="3 4" key="1">
    <citation type="submission" date="2020-10" db="EMBL/GenBank/DDBJ databases">
        <title>Phylogeny of dyella-like bacteria.</title>
        <authorList>
            <person name="Fu J."/>
        </authorList>
    </citation>
    <scope>NUCLEOTIDE SEQUENCE [LARGE SCALE GENOMIC DNA]</scope>
    <source>
        <strain evidence="3 4">BB4</strain>
    </source>
</reference>
<name>A0ABW8K7N2_9GAMM</name>
<dbReference type="InterPro" id="IPR045500">
    <property type="entry name" value="DUF6491"/>
</dbReference>
<evidence type="ECO:0000256" key="1">
    <source>
        <dbReference type="SAM" id="MobiDB-lite"/>
    </source>
</evidence>
<dbReference type="Pfam" id="PF20101">
    <property type="entry name" value="DUF6491"/>
    <property type="match status" value="1"/>
</dbReference>
<feature type="region of interest" description="Disordered" evidence="1">
    <location>
        <begin position="136"/>
        <end position="155"/>
    </location>
</feature>
<evidence type="ECO:0000313" key="3">
    <source>
        <dbReference type="EMBL" id="MFK2917732.1"/>
    </source>
</evidence>
<organism evidence="3 4">
    <name type="scientific">Dyella koreensis</name>
    <dbReference type="NCBI Taxonomy" id="311235"/>
    <lineage>
        <taxon>Bacteria</taxon>
        <taxon>Pseudomonadati</taxon>
        <taxon>Pseudomonadota</taxon>
        <taxon>Gammaproteobacteria</taxon>
        <taxon>Lysobacterales</taxon>
        <taxon>Rhodanobacteraceae</taxon>
        <taxon>Dyella</taxon>
    </lineage>
</organism>
<proteinExistence type="predicted"/>
<keyword evidence="4" id="KW-1185">Reference proteome</keyword>
<keyword evidence="2" id="KW-0732">Signal</keyword>
<feature type="chain" id="PRO_5046284069" evidence="2">
    <location>
        <begin position="23"/>
        <end position="155"/>
    </location>
</feature>
<dbReference type="Proteomes" id="UP001620408">
    <property type="component" value="Unassembled WGS sequence"/>
</dbReference>
<protein>
    <submittedName>
        <fullName evidence="3">Uncharacterized protein</fullName>
    </submittedName>
</protein>
<gene>
    <name evidence="3" type="ORF">ISS97_10715</name>
</gene>
<feature type="signal peptide" evidence="2">
    <location>
        <begin position="1"/>
        <end position="22"/>
    </location>
</feature>
<evidence type="ECO:0000256" key="2">
    <source>
        <dbReference type="SAM" id="SignalP"/>
    </source>
</evidence>
<comment type="caution">
    <text evidence="3">The sequence shown here is derived from an EMBL/GenBank/DDBJ whole genome shotgun (WGS) entry which is preliminary data.</text>
</comment>
<dbReference type="RefSeq" id="WP_379986701.1">
    <property type="nucleotide sequence ID" value="NZ_JADIKD010000010.1"/>
</dbReference>
<accession>A0ABW8K7N2</accession>
<dbReference type="EMBL" id="JADIKD010000010">
    <property type="protein sequence ID" value="MFK2917732.1"/>
    <property type="molecule type" value="Genomic_DNA"/>
</dbReference>